<gene>
    <name evidence="16" type="ORF">AXE65_03150</name>
</gene>
<organism evidence="16 17">
    <name type="scientific">Ventosimonas gracilis</name>
    <dbReference type="NCBI Taxonomy" id="1680762"/>
    <lineage>
        <taxon>Bacteria</taxon>
        <taxon>Pseudomonadati</taxon>
        <taxon>Pseudomonadota</taxon>
        <taxon>Gammaproteobacteria</taxon>
        <taxon>Pseudomonadales</taxon>
        <taxon>Ventosimonadaceae</taxon>
        <taxon>Ventosimonas</taxon>
    </lineage>
</organism>
<keyword evidence="9 14" id="KW-0949">S-adenosyl-L-methionine</keyword>
<dbReference type="Gene3D" id="1.10.940.10">
    <property type="entry name" value="NusB-like"/>
    <property type="match status" value="1"/>
</dbReference>
<feature type="binding site" evidence="14">
    <location>
        <position position="277"/>
    </location>
    <ligand>
        <name>S-adenosyl-L-methionine</name>
        <dbReference type="ChEBI" id="CHEBI:59789"/>
    </ligand>
</feature>
<sequence length="437" mass="48121">MNPRLAAARALTPLLLGRASLSSSLPPLLAKVTARDRALVQDLAFGTARWQPGLQVLLNRLLQKPLKSSDQDIGALLLIGLYQLFFSRIPPHAAIGETVGCAVNLRKSWAKGLLNAVLRRAQREQQSLAVWLKTSSDLVVKSAHPLWLQQKLEHAYPDAWQDICAANNSRPTMTLRVNRQQISREDYLKQLADADIGASLCRHSVDGILLNEPLDVQHLPGFAQGLLSVQDEAAQLAAGFLQLSPGQRVLDACAAPGGKTCHLLEVEPNLSQVLALDVDEKRLKRVEDNLQRLQLAGCRLLAADAREVGSWWDGTLFDRILLDAPCSGTGVIRRHPDIKLSRRPEDIDKLAQQQGELLDALWPCLKPGGLLLYVTCSVLPQENNEVIGAFLKRIKNAEAWQVATGFGLIRPQGLQLLPHTENGHDGFYYARLRKMAG</sequence>
<dbReference type="NCBIfam" id="TIGR00563">
    <property type="entry name" value="rsmB"/>
    <property type="match status" value="1"/>
</dbReference>
<dbReference type="EMBL" id="LSZO01000163">
    <property type="protein sequence ID" value="KXU37491.1"/>
    <property type="molecule type" value="Genomic_DNA"/>
</dbReference>
<dbReference type="InterPro" id="IPR029063">
    <property type="entry name" value="SAM-dependent_MTases_sf"/>
</dbReference>
<evidence type="ECO:0000256" key="11">
    <source>
        <dbReference type="ARBA" id="ARBA00030399"/>
    </source>
</evidence>
<keyword evidence="8 14" id="KW-0808">Transferase</keyword>
<evidence type="ECO:0000256" key="7">
    <source>
        <dbReference type="ARBA" id="ARBA00022603"/>
    </source>
</evidence>
<dbReference type="InterPro" id="IPR023267">
    <property type="entry name" value="RCMT"/>
</dbReference>
<comment type="similarity">
    <text evidence="3 14">Belongs to the class I-like SAM-binding methyltransferase superfamily. RsmB/NOP family.</text>
</comment>
<protein>
    <recommendedName>
        <fullName evidence="4">16S rRNA (cytosine(967)-C(5))-methyltransferase</fullName>
        <ecNumber evidence="4">2.1.1.176</ecNumber>
    </recommendedName>
    <alternativeName>
        <fullName evidence="11">16S rRNA m5C967 methyltransferase</fullName>
    </alternativeName>
    <alternativeName>
        <fullName evidence="12">rRNA (cytosine-C(5)-)-methyltransferase RsmB</fullName>
    </alternativeName>
</protein>
<dbReference type="Proteomes" id="UP000072660">
    <property type="component" value="Unassembled WGS sequence"/>
</dbReference>
<dbReference type="GO" id="GO:0070475">
    <property type="term" value="P:rRNA base methylation"/>
    <property type="evidence" value="ECO:0007669"/>
    <property type="project" value="TreeGrafter"/>
</dbReference>
<dbReference type="GO" id="GO:0009383">
    <property type="term" value="F:rRNA (cytosine-C5-)-methyltransferase activity"/>
    <property type="evidence" value="ECO:0007669"/>
    <property type="project" value="TreeGrafter"/>
</dbReference>
<comment type="catalytic activity">
    <reaction evidence="13">
        <text>cytidine(967) in 16S rRNA + S-adenosyl-L-methionine = 5-methylcytidine(967) in 16S rRNA + S-adenosyl-L-homocysteine + H(+)</text>
        <dbReference type="Rhea" id="RHEA:42748"/>
        <dbReference type="Rhea" id="RHEA-COMP:10219"/>
        <dbReference type="Rhea" id="RHEA-COMP:10220"/>
        <dbReference type="ChEBI" id="CHEBI:15378"/>
        <dbReference type="ChEBI" id="CHEBI:57856"/>
        <dbReference type="ChEBI" id="CHEBI:59789"/>
        <dbReference type="ChEBI" id="CHEBI:74483"/>
        <dbReference type="ChEBI" id="CHEBI:82748"/>
        <dbReference type="EC" id="2.1.1.176"/>
    </reaction>
</comment>
<dbReference type="Gene3D" id="1.10.287.730">
    <property type="entry name" value="Helix hairpin bin"/>
    <property type="match status" value="1"/>
</dbReference>
<dbReference type="Gene3D" id="3.30.70.1170">
    <property type="entry name" value="Sun protein, domain 3"/>
    <property type="match status" value="1"/>
</dbReference>
<dbReference type="AlphaFoldDB" id="A0A139SSP2"/>
<dbReference type="PRINTS" id="PR02008">
    <property type="entry name" value="RCMTFAMILY"/>
</dbReference>
<comment type="caution">
    <text evidence="16">The sequence shown here is derived from an EMBL/GenBank/DDBJ whole genome shotgun (WGS) entry which is preliminary data.</text>
</comment>
<dbReference type="Pfam" id="PF01029">
    <property type="entry name" value="NusB"/>
    <property type="match status" value="1"/>
</dbReference>
<dbReference type="SUPFAM" id="SSF53335">
    <property type="entry name" value="S-adenosyl-L-methionine-dependent methyltransferases"/>
    <property type="match status" value="1"/>
</dbReference>
<dbReference type="GO" id="GO:0003723">
    <property type="term" value="F:RNA binding"/>
    <property type="evidence" value="ECO:0007669"/>
    <property type="project" value="UniProtKB-UniRule"/>
</dbReference>
<dbReference type="RefSeq" id="WP_068390668.1">
    <property type="nucleotide sequence ID" value="NZ_LSZO01000163.1"/>
</dbReference>
<feature type="active site" description="Nucleophile" evidence="14">
    <location>
        <position position="376"/>
    </location>
</feature>
<dbReference type="CDD" id="cd02440">
    <property type="entry name" value="AdoMet_MTases"/>
    <property type="match status" value="1"/>
</dbReference>
<feature type="binding site" evidence="14">
    <location>
        <position position="304"/>
    </location>
    <ligand>
        <name>S-adenosyl-L-methionine</name>
        <dbReference type="ChEBI" id="CHEBI:59789"/>
    </ligand>
</feature>
<dbReference type="Pfam" id="PF01189">
    <property type="entry name" value="Methyltr_RsmB-F"/>
    <property type="match status" value="1"/>
</dbReference>
<accession>A0A139SSP2</accession>
<dbReference type="PROSITE" id="PS01153">
    <property type="entry name" value="NOL1_NOP2_SUN"/>
    <property type="match status" value="1"/>
</dbReference>
<dbReference type="Gene3D" id="3.40.50.150">
    <property type="entry name" value="Vaccinia Virus protein VP39"/>
    <property type="match status" value="1"/>
</dbReference>
<name>A0A139SSP2_9GAMM</name>
<evidence type="ECO:0000256" key="8">
    <source>
        <dbReference type="ARBA" id="ARBA00022679"/>
    </source>
</evidence>
<evidence type="ECO:0000256" key="1">
    <source>
        <dbReference type="ARBA" id="ARBA00002724"/>
    </source>
</evidence>
<dbReference type="PROSITE" id="PS51686">
    <property type="entry name" value="SAM_MT_RSMB_NOP"/>
    <property type="match status" value="1"/>
</dbReference>
<keyword evidence="6" id="KW-0698">rRNA processing</keyword>
<dbReference type="InterPro" id="IPR049560">
    <property type="entry name" value="MeTrfase_RsmB-F_NOP2_cat"/>
</dbReference>
<comment type="function">
    <text evidence="1">Specifically methylates the cytosine at position 967 (m5C967) of 16S rRNA.</text>
</comment>
<dbReference type="OrthoDB" id="9810297at2"/>
<feature type="binding site" evidence="14">
    <location>
        <begin position="253"/>
        <end position="259"/>
    </location>
    <ligand>
        <name>S-adenosyl-L-methionine</name>
        <dbReference type="ChEBI" id="CHEBI:59789"/>
    </ligand>
</feature>
<keyword evidence="7 14" id="KW-0489">Methyltransferase</keyword>
<dbReference type="FunFam" id="3.40.50.150:FF:000022">
    <property type="entry name" value="Ribosomal RNA small subunit methyltransferase B"/>
    <property type="match status" value="1"/>
</dbReference>
<feature type="binding site" evidence="14">
    <location>
        <position position="323"/>
    </location>
    <ligand>
        <name>S-adenosyl-L-methionine</name>
        <dbReference type="ChEBI" id="CHEBI:59789"/>
    </ligand>
</feature>
<evidence type="ECO:0000256" key="6">
    <source>
        <dbReference type="ARBA" id="ARBA00022552"/>
    </source>
</evidence>
<evidence type="ECO:0000256" key="5">
    <source>
        <dbReference type="ARBA" id="ARBA00022490"/>
    </source>
</evidence>
<keyword evidence="10 14" id="KW-0694">RNA-binding</keyword>
<dbReference type="InterPro" id="IPR006027">
    <property type="entry name" value="NusB_RsmB_TIM44"/>
</dbReference>
<evidence type="ECO:0000256" key="2">
    <source>
        <dbReference type="ARBA" id="ARBA00004496"/>
    </source>
</evidence>
<evidence type="ECO:0000256" key="14">
    <source>
        <dbReference type="PROSITE-ProRule" id="PRU01023"/>
    </source>
</evidence>
<evidence type="ECO:0000313" key="17">
    <source>
        <dbReference type="Proteomes" id="UP000072660"/>
    </source>
</evidence>
<dbReference type="SUPFAM" id="SSF48013">
    <property type="entry name" value="NusB-like"/>
    <property type="match status" value="1"/>
</dbReference>
<feature type="domain" description="SAM-dependent MTase RsmB/NOP-type" evidence="15">
    <location>
        <begin position="163"/>
        <end position="435"/>
    </location>
</feature>
<dbReference type="InterPro" id="IPR035926">
    <property type="entry name" value="NusB-like_sf"/>
</dbReference>
<evidence type="ECO:0000259" key="15">
    <source>
        <dbReference type="PROSITE" id="PS51686"/>
    </source>
</evidence>
<dbReference type="PANTHER" id="PTHR22807">
    <property type="entry name" value="NOP2 YEAST -RELATED NOL1/NOP2/FMU SUN DOMAIN-CONTAINING"/>
    <property type="match status" value="1"/>
</dbReference>
<evidence type="ECO:0000256" key="13">
    <source>
        <dbReference type="ARBA" id="ARBA00047283"/>
    </source>
</evidence>
<comment type="subcellular location">
    <subcellularLocation>
        <location evidence="2">Cytoplasm</location>
    </subcellularLocation>
</comment>
<dbReference type="InterPro" id="IPR004573">
    <property type="entry name" value="rRNA_ssu_MeTfrase_B"/>
</dbReference>
<evidence type="ECO:0000256" key="9">
    <source>
        <dbReference type="ARBA" id="ARBA00022691"/>
    </source>
</evidence>
<evidence type="ECO:0000313" key="16">
    <source>
        <dbReference type="EMBL" id="KXU37491.1"/>
    </source>
</evidence>
<dbReference type="EC" id="2.1.1.176" evidence="4"/>
<dbReference type="PANTHER" id="PTHR22807:SF61">
    <property type="entry name" value="NOL1_NOP2_SUN FAMILY PROTEIN _ ANTITERMINATION NUSB DOMAIN-CONTAINING PROTEIN"/>
    <property type="match status" value="1"/>
</dbReference>
<dbReference type="NCBIfam" id="NF008149">
    <property type="entry name" value="PRK10901.1"/>
    <property type="match status" value="1"/>
</dbReference>
<evidence type="ECO:0000256" key="12">
    <source>
        <dbReference type="ARBA" id="ARBA00031088"/>
    </source>
</evidence>
<dbReference type="NCBIfam" id="NF011494">
    <property type="entry name" value="PRK14902.1"/>
    <property type="match status" value="1"/>
</dbReference>
<proteinExistence type="inferred from homology"/>
<dbReference type="InterPro" id="IPR001678">
    <property type="entry name" value="MeTrfase_RsmB-F_NOP2_dom"/>
</dbReference>
<dbReference type="Pfam" id="PF22458">
    <property type="entry name" value="RsmF-B_ferredox"/>
    <property type="match status" value="1"/>
</dbReference>
<dbReference type="InterPro" id="IPR054728">
    <property type="entry name" value="RsmB-like_ferredoxin"/>
</dbReference>
<keyword evidence="5" id="KW-0963">Cytoplasm</keyword>
<reference evidence="16 17" key="1">
    <citation type="submission" date="2016-02" db="EMBL/GenBank/DDBJ databases">
        <authorList>
            <person name="Wen L."/>
            <person name="He K."/>
            <person name="Yang H."/>
        </authorList>
    </citation>
    <scope>NUCLEOTIDE SEQUENCE [LARGE SCALE GENOMIC DNA]</scope>
    <source>
        <strain evidence="16 17">CV58</strain>
    </source>
</reference>
<dbReference type="InterPro" id="IPR018314">
    <property type="entry name" value="RsmB/NOL1/NOP2-like_CS"/>
</dbReference>
<dbReference type="GO" id="GO:0006355">
    <property type="term" value="P:regulation of DNA-templated transcription"/>
    <property type="evidence" value="ECO:0007669"/>
    <property type="project" value="InterPro"/>
</dbReference>
<evidence type="ECO:0000256" key="3">
    <source>
        <dbReference type="ARBA" id="ARBA00007494"/>
    </source>
</evidence>
<evidence type="ECO:0000256" key="10">
    <source>
        <dbReference type="ARBA" id="ARBA00022884"/>
    </source>
</evidence>
<keyword evidence="17" id="KW-1185">Reference proteome</keyword>
<evidence type="ECO:0000256" key="4">
    <source>
        <dbReference type="ARBA" id="ARBA00012140"/>
    </source>
</evidence>
<dbReference type="GO" id="GO:0005829">
    <property type="term" value="C:cytosol"/>
    <property type="evidence" value="ECO:0007669"/>
    <property type="project" value="TreeGrafter"/>
</dbReference>